<comment type="catalytic activity">
    <reaction evidence="8">
        <text>(7R,8S)-8-amino-7-(carboxyamino)nonanoate + ATP = (4R,5S)-dethiobiotin + ADP + phosphate + H(+)</text>
        <dbReference type="Rhea" id="RHEA:63684"/>
        <dbReference type="ChEBI" id="CHEBI:15378"/>
        <dbReference type="ChEBI" id="CHEBI:30616"/>
        <dbReference type="ChEBI" id="CHEBI:43474"/>
        <dbReference type="ChEBI" id="CHEBI:149470"/>
        <dbReference type="ChEBI" id="CHEBI:149473"/>
        <dbReference type="ChEBI" id="CHEBI:456216"/>
    </reaction>
</comment>
<comment type="similarity">
    <text evidence="9">Belongs to the dethiobiotin synthetase family.</text>
</comment>
<dbReference type="EC" id="6.3.3.3" evidence="9"/>
<evidence type="ECO:0000256" key="2">
    <source>
        <dbReference type="ARBA" id="ARBA00022598"/>
    </source>
</evidence>
<keyword evidence="7 9" id="KW-0460">Magnesium</keyword>
<dbReference type="PANTHER" id="PTHR43210:SF2">
    <property type="entry name" value="ATP-DEPENDENT DETHIOBIOTIN SYNTHETASE BIOD 2"/>
    <property type="match status" value="1"/>
</dbReference>
<keyword evidence="5 9" id="KW-0093">Biotin biosynthesis</keyword>
<dbReference type="GO" id="GO:0004141">
    <property type="term" value="F:dethiobiotin synthase activity"/>
    <property type="evidence" value="ECO:0007669"/>
    <property type="project" value="UniProtKB-UniRule"/>
</dbReference>
<dbReference type="Proteomes" id="UP000002534">
    <property type="component" value="Chromosome"/>
</dbReference>
<dbReference type="PIRSF" id="PIRSF006755">
    <property type="entry name" value="DTB_synth"/>
    <property type="match status" value="1"/>
</dbReference>
<keyword evidence="6 9" id="KW-0067">ATP-binding</keyword>
<dbReference type="GO" id="GO:0009102">
    <property type="term" value="P:biotin biosynthetic process"/>
    <property type="evidence" value="ECO:0007669"/>
    <property type="project" value="UniProtKB-UniRule"/>
</dbReference>
<comment type="pathway">
    <text evidence="9">Cofactor biosynthesis; biotin biosynthesis; biotin from 7,8-diaminononanoate: step 1/2.</text>
</comment>
<dbReference type="InterPro" id="IPR004472">
    <property type="entry name" value="DTB_synth_BioD"/>
</dbReference>
<evidence type="ECO:0000313" key="10">
    <source>
        <dbReference type="EMBL" id="ABA88705.1"/>
    </source>
</evidence>
<comment type="catalytic activity">
    <reaction evidence="9">
        <text>(7R,8S)-7,8-diammoniononanoate + CO2 + ATP = (4R,5S)-dethiobiotin + ADP + phosphate + 3 H(+)</text>
        <dbReference type="Rhea" id="RHEA:15805"/>
        <dbReference type="ChEBI" id="CHEBI:15378"/>
        <dbReference type="ChEBI" id="CHEBI:16526"/>
        <dbReference type="ChEBI" id="CHEBI:30616"/>
        <dbReference type="ChEBI" id="CHEBI:43474"/>
        <dbReference type="ChEBI" id="CHEBI:149469"/>
        <dbReference type="ChEBI" id="CHEBI:149473"/>
        <dbReference type="ChEBI" id="CHEBI:456216"/>
        <dbReference type="EC" id="6.3.3.3"/>
    </reaction>
</comment>
<evidence type="ECO:0000256" key="7">
    <source>
        <dbReference type="ARBA" id="ARBA00022842"/>
    </source>
</evidence>
<dbReference type="KEGG" id="pca:Pcar_1459"/>
<comment type="subunit">
    <text evidence="9">Homodimer.</text>
</comment>
<keyword evidence="11" id="KW-1185">Reference proteome</keyword>
<dbReference type="SUPFAM" id="SSF52540">
    <property type="entry name" value="P-loop containing nucleoside triphosphate hydrolases"/>
    <property type="match status" value="1"/>
</dbReference>
<dbReference type="GO" id="GO:0005829">
    <property type="term" value="C:cytosol"/>
    <property type="evidence" value="ECO:0007669"/>
    <property type="project" value="TreeGrafter"/>
</dbReference>
<keyword evidence="4 9" id="KW-0547">Nucleotide-binding</keyword>
<dbReference type="RefSeq" id="WP_011341188.1">
    <property type="nucleotide sequence ID" value="NC_007498.2"/>
</dbReference>
<feature type="active site" evidence="9">
    <location>
        <position position="45"/>
    </location>
</feature>
<dbReference type="AlphaFoldDB" id="Q3A4K2"/>
<dbReference type="EMBL" id="CP000142">
    <property type="protein sequence ID" value="ABA88705.1"/>
    <property type="molecule type" value="Genomic_DNA"/>
</dbReference>
<feature type="binding site" evidence="9">
    <location>
        <begin position="20"/>
        <end position="25"/>
    </location>
    <ligand>
        <name>ATP</name>
        <dbReference type="ChEBI" id="CHEBI:30616"/>
    </ligand>
</feature>
<dbReference type="HOGENOM" id="CLU_072551_3_1_7"/>
<feature type="binding site" evidence="9">
    <location>
        <position position="49"/>
    </location>
    <ligand>
        <name>substrate</name>
    </ligand>
</feature>
<keyword evidence="1 9" id="KW-0963">Cytoplasm</keyword>
<evidence type="ECO:0000256" key="9">
    <source>
        <dbReference type="HAMAP-Rule" id="MF_00336"/>
    </source>
</evidence>
<comment type="cofactor">
    <cofactor evidence="9">
        <name>Mg(2+)</name>
        <dbReference type="ChEBI" id="CHEBI:18420"/>
    </cofactor>
</comment>
<proteinExistence type="inferred from homology"/>
<dbReference type="STRING" id="338963.Pcar_1459"/>
<keyword evidence="3 9" id="KW-0479">Metal-binding</keyword>
<dbReference type="GO" id="GO:0005524">
    <property type="term" value="F:ATP binding"/>
    <property type="evidence" value="ECO:0007669"/>
    <property type="project" value="UniProtKB-UniRule"/>
</dbReference>
<feature type="binding site" evidence="9">
    <location>
        <begin position="211"/>
        <end position="213"/>
    </location>
    <ligand>
        <name>ATP</name>
        <dbReference type="ChEBI" id="CHEBI:30616"/>
    </ligand>
</feature>
<dbReference type="InterPro" id="IPR027417">
    <property type="entry name" value="P-loop_NTPase"/>
</dbReference>
<feature type="binding site" evidence="9">
    <location>
        <position position="24"/>
    </location>
    <ligand>
        <name>Mg(2+)</name>
        <dbReference type="ChEBI" id="CHEBI:18420"/>
    </ligand>
</feature>
<evidence type="ECO:0000256" key="5">
    <source>
        <dbReference type="ARBA" id="ARBA00022756"/>
    </source>
</evidence>
<evidence type="ECO:0000256" key="8">
    <source>
        <dbReference type="ARBA" id="ARBA00047386"/>
    </source>
</evidence>
<sequence length="244" mass="25509">MNAAELAHIGGLIVTGTDTGVGKTLVGASLAYLLARKGCKVGVTKPLESGIPEPSCLGEDGALLRWASRSDDADDVICPYRLKEPLAPSLAARREGVHIDWSHVLDVIRCKHARSDFSLVEGAGGLLVPLAGKRLVADLAGDLGWPLLVVARAGLGTINHTLLTLESARARGLQVAGWVVSGVPAAADVAERHAAEEIARLTDVPCWGVLPQVAGSPHDKVASLASLMDAWPILRELGLPVKDD</sequence>
<dbReference type="Pfam" id="PF13500">
    <property type="entry name" value="AAA_26"/>
    <property type="match status" value="1"/>
</dbReference>
<feature type="binding site" evidence="9">
    <location>
        <begin position="121"/>
        <end position="124"/>
    </location>
    <ligand>
        <name>ATP</name>
        <dbReference type="ChEBI" id="CHEBI:30616"/>
    </ligand>
</feature>
<comment type="subcellular location">
    <subcellularLocation>
        <location evidence="9">Cytoplasm</location>
    </subcellularLocation>
</comment>
<gene>
    <name evidence="9 10" type="primary">bioD</name>
    <name evidence="10" type="ordered locus">Pcar_1459</name>
</gene>
<protein>
    <recommendedName>
        <fullName evidence="9">ATP-dependent dethiobiotin synthetase BioD</fullName>
        <ecNumber evidence="9">6.3.3.3</ecNumber>
    </recommendedName>
    <alternativeName>
        <fullName evidence="9">DTB synthetase</fullName>
        <shortName evidence="9">DTBS</shortName>
    </alternativeName>
    <alternativeName>
        <fullName evidence="9">Dethiobiotin synthase</fullName>
    </alternativeName>
</protein>
<dbReference type="GO" id="GO:0000287">
    <property type="term" value="F:magnesium ion binding"/>
    <property type="evidence" value="ECO:0007669"/>
    <property type="project" value="UniProtKB-UniRule"/>
</dbReference>
<reference evidence="11" key="1">
    <citation type="submission" date="2005-10" db="EMBL/GenBank/DDBJ databases">
        <title>Complete sequence of Pelobacter carbinolicus DSM 2380.</title>
        <authorList>
            <person name="Copeland A."/>
            <person name="Lucas S."/>
            <person name="Lapidus A."/>
            <person name="Barry K."/>
            <person name="Detter J.C."/>
            <person name="Glavina T."/>
            <person name="Hammon N."/>
            <person name="Israni S."/>
            <person name="Pitluck S."/>
            <person name="Chertkov O."/>
            <person name="Schmutz J."/>
            <person name="Larimer F."/>
            <person name="Land M."/>
            <person name="Kyrpides N."/>
            <person name="Ivanova N."/>
            <person name="Richardson P."/>
        </authorList>
    </citation>
    <scope>NUCLEOTIDE SEQUENCE [LARGE SCALE GENOMIC DNA]</scope>
    <source>
        <strain evidence="11">DSM 2380 / NBRC 103641 / GraBd1</strain>
    </source>
</reference>
<comment type="function">
    <text evidence="9">Catalyzes a mechanistically unusual reaction, the ATP-dependent insertion of CO2 between the N7 and N8 nitrogen atoms of 7,8-diaminopelargonic acid (DAPA, also called 7,8-diammoniononanoate) to form a ureido ring.</text>
</comment>
<evidence type="ECO:0000313" key="11">
    <source>
        <dbReference type="Proteomes" id="UP000002534"/>
    </source>
</evidence>
<dbReference type="UniPathway" id="UPA00078">
    <property type="reaction ID" value="UER00161"/>
</dbReference>
<dbReference type="OrthoDB" id="9802097at2"/>
<dbReference type="HAMAP" id="MF_00336">
    <property type="entry name" value="BioD"/>
    <property type="match status" value="1"/>
</dbReference>
<dbReference type="NCBIfam" id="TIGR00347">
    <property type="entry name" value="bioD"/>
    <property type="match status" value="1"/>
</dbReference>
<dbReference type="CDD" id="cd03109">
    <property type="entry name" value="DTBS"/>
    <property type="match status" value="1"/>
</dbReference>
<evidence type="ECO:0000256" key="1">
    <source>
        <dbReference type="ARBA" id="ARBA00022490"/>
    </source>
</evidence>
<evidence type="ECO:0000256" key="6">
    <source>
        <dbReference type="ARBA" id="ARBA00022840"/>
    </source>
</evidence>
<feature type="binding site" evidence="9">
    <location>
        <position position="121"/>
    </location>
    <ligand>
        <name>Mg(2+)</name>
        <dbReference type="ChEBI" id="CHEBI:18420"/>
    </ligand>
</feature>
<dbReference type="eggNOG" id="COG0132">
    <property type="taxonomic scope" value="Bacteria"/>
</dbReference>
<accession>Q3A4K2</accession>
<dbReference type="PANTHER" id="PTHR43210">
    <property type="entry name" value="DETHIOBIOTIN SYNTHETASE"/>
    <property type="match status" value="1"/>
</dbReference>
<organism evidence="10 11">
    <name type="scientific">Syntrophotalea carbinolica (strain DSM 2380 / NBRC 103641 / GraBd1)</name>
    <name type="common">Pelobacter carbinolicus</name>
    <dbReference type="NCBI Taxonomy" id="338963"/>
    <lineage>
        <taxon>Bacteria</taxon>
        <taxon>Pseudomonadati</taxon>
        <taxon>Thermodesulfobacteriota</taxon>
        <taxon>Desulfuromonadia</taxon>
        <taxon>Desulfuromonadales</taxon>
        <taxon>Syntrophotaleaceae</taxon>
        <taxon>Syntrophotalea</taxon>
    </lineage>
</organism>
<reference evidence="10 11" key="2">
    <citation type="journal article" date="2012" name="BMC Genomics">
        <title>The genome of Pelobacter carbinolicus reveals surprising metabolic capabilities and physiological features.</title>
        <authorList>
            <person name="Aklujkar M."/>
            <person name="Haveman S.A."/>
            <person name="Didonato R.Jr."/>
            <person name="Chertkov O."/>
            <person name="Han C.S."/>
            <person name="Land M.L."/>
            <person name="Brown P."/>
            <person name="Lovley D.R."/>
        </authorList>
    </citation>
    <scope>NUCLEOTIDE SEQUENCE [LARGE SCALE GENOMIC DNA]</scope>
    <source>
        <strain evidence="11">DSM 2380 / NBRC 103641 / GraBd1</strain>
    </source>
</reference>
<evidence type="ECO:0000256" key="4">
    <source>
        <dbReference type="ARBA" id="ARBA00022741"/>
    </source>
</evidence>
<feature type="binding site" evidence="9">
    <location>
        <position position="60"/>
    </location>
    <ligand>
        <name>ATP</name>
        <dbReference type="ChEBI" id="CHEBI:30616"/>
    </ligand>
</feature>
<feature type="binding site" evidence="9">
    <location>
        <position position="60"/>
    </location>
    <ligand>
        <name>Mg(2+)</name>
        <dbReference type="ChEBI" id="CHEBI:18420"/>
    </ligand>
</feature>
<name>Q3A4K2_SYNC1</name>
<evidence type="ECO:0000256" key="3">
    <source>
        <dbReference type="ARBA" id="ARBA00022723"/>
    </source>
</evidence>
<dbReference type="Gene3D" id="3.40.50.300">
    <property type="entry name" value="P-loop containing nucleotide triphosphate hydrolases"/>
    <property type="match status" value="1"/>
</dbReference>
<keyword evidence="2 9" id="KW-0436">Ligase</keyword>
<comment type="caution">
    <text evidence="9">Lacks conserved residue(s) required for the propagation of feature annotation.</text>
</comment>